<feature type="compositionally biased region" description="Basic and acidic residues" evidence="1">
    <location>
        <begin position="77"/>
        <end position="104"/>
    </location>
</feature>
<feature type="region of interest" description="Disordered" evidence="1">
    <location>
        <begin position="17"/>
        <end position="153"/>
    </location>
</feature>
<feature type="compositionally biased region" description="Gly residues" evidence="1">
    <location>
        <begin position="264"/>
        <end position="284"/>
    </location>
</feature>
<feature type="region of interest" description="Disordered" evidence="1">
    <location>
        <begin position="185"/>
        <end position="292"/>
    </location>
</feature>
<gene>
    <name evidence="2" type="ORF">RAG0_14164</name>
</gene>
<evidence type="ECO:0000313" key="2">
    <source>
        <dbReference type="EMBL" id="CZT09368.1"/>
    </source>
</evidence>
<keyword evidence="3" id="KW-1185">Reference proteome</keyword>
<dbReference type="AlphaFoldDB" id="A0A1E1LFS6"/>
<dbReference type="Proteomes" id="UP000178912">
    <property type="component" value="Unassembled WGS sequence"/>
</dbReference>
<dbReference type="EMBL" id="FJUX01000114">
    <property type="protein sequence ID" value="CZT09368.1"/>
    <property type="molecule type" value="Genomic_DNA"/>
</dbReference>
<evidence type="ECO:0000313" key="3">
    <source>
        <dbReference type="Proteomes" id="UP000178912"/>
    </source>
</evidence>
<dbReference type="OrthoDB" id="5419162at2759"/>
<evidence type="ECO:0000256" key="1">
    <source>
        <dbReference type="SAM" id="MobiDB-lite"/>
    </source>
</evidence>
<feature type="compositionally biased region" description="Gly residues" evidence="1">
    <location>
        <begin position="246"/>
        <end position="255"/>
    </location>
</feature>
<sequence length="333" mass="35091">MASDSDSEGAAMAATMGFSSFGGRPANKKRKFNPTTDAFVEGQELEKIDRGGKKGTGSSGNMIPLGKTRVIGGGGGQKREEMRRSVQNEEEIAVDHWDEMEMGDKMGNGGVDEVREGEGSEDEGPSYIDTSGTPPADEDDGPRYIDTSEPPPMVAACEPATVVAEDPVSQAEALEMQRRIDAILQSIGSAPPPPSDESNILPPGNHTRRTTNMLSPLLPPPENLPNRAAAAFGTDSTSSPFAHGISRGGSMGGSSRGARSGAGSDWGGSSRGGSSRGGGNSGRGGRNDRWWVDYYDPGFNTNPWEVLEREKGLSSIGTWLEYPKGQGRSGQRA</sequence>
<reference evidence="3" key="1">
    <citation type="submission" date="2016-03" db="EMBL/GenBank/DDBJ databases">
        <authorList>
            <person name="Guldener U."/>
        </authorList>
    </citation>
    <scope>NUCLEOTIDE SEQUENCE [LARGE SCALE GENOMIC DNA]</scope>
    <source>
        <strain evidence="3">04CH-RAC-A.6.1</strain>
    </source>
</reference>
<organism evidence="2 3">
    <name type="scientific">Rhynchosporium agropyri</name>
    <dbReference type="NCBI Taxonomy" id="914238"/>
    <lineage>
        <taxon>Eukaryota</taxon>
        <taxon>Fungi</taxon>
        <taxon>Dikarya</taxon>
        <taxon>Ascomycota</taxon>
        <taxon>Pezizomycotina</taxon>
        <taxon>Leotiomycetes</taxon>
        <taxon>Helotiales</taxon>
        <taxon>Ploettnerulaceae</taxon>
        <taxon>Rhynchosporium</taxon>
    </lineage>
</organism>
<protein>
    <submittedName>
        <fullName evidence="2">Uncharacterized protein</fullName>
    </submittedName>
</protein>
<accession>A0A1E1LFS6</accession>
<name>A0A1E1LFS6_9HELO</name>
<proteinExistence type="predicted"/>